<evidence type="ECO:0000313" key="4">
    <source>
        <dbReference type="Proteomes" id="UP000541444"/>
    </source>
</evidence>
<organism evidence="3 4">
    <name type="scientific">Kingdonia uniflora</name>
    <dbReference type="NCBI Taxonomy" id="39325"/>
    <lineage>
        <taxon>Eukaryota</taxon>
        <taxon>Viridiplantae</taxon>
        <taxon>Streptophyta</taxon>
        <taxon>Embryophyta</taxon>
        <taxon>Tracheophyta</taxon>
        <taxon>Spermatophyta</taxon>
        <taxon>Magnoliopsida</taxon>
        <taxon>Ranunculales</taxon>
        <taxon>Circaeasteraceae</taxon>
        <taxon>Kingdonia</taxon>
    </lineage>
</organism>
<feature type="transmembrane region" description="Helical" evidence="1">
    <location>
        <begin position="6"/>
        <end position="30"/>
    </location>
</feature>
<proteinExistence type="predicted"/>
<dbReference type="OrthoDB" id="19657at2759"/>
<keyword evidence="1" id="KW-0812">Transmembrane</keyword>
<feature type="domain" description="AB hydrolase-1" evidence="2">
    <location>
        <begin position="28"/>
        <end position="262"/>
    </location>
</feature>
<dbReference type="InterPro" id="IPR000073">
    <property type="entry name" value="AB_hydrolase_1"/>
</dbReference>
<dbReference type="Proteomes" id="UP000541444">
    <property type="component" value="Unassembled WGS sequence"/>
</dbReference>
<keyword evidence="4" id="KW-1185">Reference proteome</keyword>
<protein>
    <recommendedName>
        <fullName evidence="2">AB hydrolase-1 domain-containing protein</fullName>
    </recommendedName>
</protein>
<dbReference type="AlphaFoldDB" id="A0A7J7KZW0"/>
<dbReference type="PANTHER" id="PTHR43689">
    <property type="entry name" value="HYDROLASE"/>
    <property type="match status" value="1"/>
</dbReference>
<dbReference type="PANTHER" id="PTHR43689:SF8">
    <property type="entry name" value="ALPHA_BETA-HYDROLASES SUPERFAMILY PROTEIN"/>
    <property type="match status" value="1"/>
</dbReference>
<name>A0A7J7KZW0_9MAGN</name>
<evidence type="ECO:0000313" key="3">
    <source>
        <dbReference type="EMBL" id="KAF6135877.1"/>
    </source>
</evidence>
<reference evidence="3 4" key="1">
    <citation type="journal article" date="2020" name="IScience">
        <title>Genome Sequencing of the Endangered Kingdonia uniflora (Circaeasteraceae, Ranunculales) Reveals Potential Mechanisms of Evolutionary Specialization.</title>
        <authorList>
            <person name="Sun Y."/>
            <person name="Deng T."/>
            <person name="Zhang A."/>
            <person name="Moore M.J."/>
            <person name="Landis J.B."/>
            <person name="Lin N."/>
            <person name="Zhang H."/>
            <person name="Zhang X."/>
            <person name="Huang J."/>
            <person name="Zhang X."/>
            <person name="Sun H."/>
            <person name="Wang H."/>
        </authorList>
    </citation>
    <scope>NUCLEOTIDE SEQUENCE [LARGE SCALE GENOMIC DNA]</scope>
    <source>
        <strain evidence="3">TB1705</strain>
        <tissue evidence="3">Leaf</tissue>
    </source>
</reference>
<keyword evidence="1" id="KW-0472">Membrane</keyword>
<gene>
    <name evidence="3" type="ORF">GIB67_006769</name>
</gene>
<dbReference type="SUPFAM" id="SSF53474">
    <property type="entry name" value="alpha/beta-Hydrolases"/>
    <property type="match status" value="1"/>
</dbReference>
<keyword evidence="1" id="KW-1133">Transmembrane helix</keyword>
<dbReference type="InterPro" id="IPR029058">
    <property type="entry name" value="AB_hydrolase_fold"/>
</dbReference>
<comment type="caution">
    <text evidence="3">The sequence shown here is derived from an EMBL/GenBank/DDBJ whole genome shotgun (WGS) entry which is preliminary data.</text>
</comment>
<dbReference type="Pfam" id="PF12697">
    <property type="entry name" value="Abhydrolase_6"/>
    <property type="match status" value="1"/>
</dbReference>
<sequence length="288" mass="32381">MNDSLHIIVCLSIEMACIWWGQFGGGVFSWRHVMGVLIRQVGCEVVAFDRPGWGLTSPPRKNDWKENHLPNPYKLKTQVDLLLSFCLEIGFPLVVLAGHDEGGLHLLDILLQLQIRGIVLIRVSLSREVFLAFAMILLRTSLGKKNLVRPLLRTEITQVVNRRSWYDATKLTTEVLNLYKVPLCIEGLDEALHEIGRFSSETFFSTQKAEILLKSLEVLAILVIAGAEDALVSLKSSQVMASKLLNSRLVAIYECGHLPHEECLKALLVALLPFISRCISLTTHHHRM</sequence>
<dbReference type="EMBL" id="JACGCM010002768">
    <property type="protein sequence ID" value="KAF6135877.1"/>
    <property type="molecule type" value="Genomic_DNA"/>
</dbReference>
<accession>A0A7J7KZW0</accession>
<evidence type="ECO:0000256" key="1">
    <source>
        <dbReference type="SAM" id="Phobius"/>
    </source>
</evidence>
<dbReference type="Gene3D" id="3.40.50.1820">
    <property type="entry name" value="alpha/beta hydrolase"/>
    <property type="match status" value="1"/>
</dbReference>
<evidence type="ECO:0000259" key="2">
    <source>
        <dbReference type="Pfam" id="PF12697"/>
    </source>
</evidence>